<proteinExistence type="predicted"/>
<reference evidence="8" key="2">
    <citation type="submission" date="2021-04" db="EMBL/GenBank/DDBJ databases">
        <authorList>
            <person name="Gilroy R."/>
        </authorList>
    </citation>
    <scope>NUCLEOTIDE SEQUENCE</scope>
    <source>
        <strain evidence="8">ChiBcec1-1630</strain>
    </source>
</reference>
<dbReference type="GO" id="GO:0022857">
    <property type="term" value="F:transmembrane transporter activity"/>
    <property type="evidence" value="ECO:0007669"/>
    <property type="project" value="InterPro"/>
</dbReference>
<dbReference type="InterPro" id="IPR050495">
    <property type="entry name" value="ATG22/LtaA_families"/>
</dbReference>
<keyword evidence="3 6" id="KW-0812">Transmembrane</keyword>
<feature type="transmembrane region" description="Helical" evidence="6">
    <location>
        <begin position="178"/>
        <end position="197"/>
    </location>
</feature>
<feature type="transmembrane region" description="Helical" evidence="6">
    <location>
        <begin position="385"/>
        <end position="405"/>
    </location>
</feature>
<gene>
    <name evidence="8" type="ORF">H9926_00145</name>
</gene>
<dbReference type="Pfam" id="PF11700">
    <property type="entry name" value="ATG22"/>
    <property type="match status" value="1"/>
</dbReference>
<accession>A0A9D2TRF6</accession>
<keyword evidence="4 6" id="KW-1133">Transmembrane helix</keyword>
<evidence type="ECO:0000256" key="5">
    <source>
        <dbReference type="ARBA" id="ARBA00023136"/>
    </source>
</evidence>
<dbReference type="Proteomes" id="UP000823922">
    <property type="component" value="Unassembled WGS sequence"/>
</dbReference>
<comment type="caution">
    <text evidence="8">The sequence shown here is derived from an EMBL/GenBank/DDBJ whole genome shotgun (WGS) entry which is preliminary data.</text>
</comment>
<dbReference type="AlphaFoldDB" id="A0A9D2TRF6"/>
<feature type="transmembrane region" description="Helical" evidence="6">
    <location>
        <begin position="267"/>
        <end position="287"/>
    </location>
</feature>
<evidence type="ECO:0000256" key="2">
    <source>
        <dbReference type="ARBA" id="ARBA00022448"/>
    </source>
</evidence>
<feature type="transmembrane region" description="Helical" evidence="6">
    <location>
        <begin position="12"/>
        <end position="34"/>
    </location>
</feature>
<comment type="subcellular location">
    <subcellularLocation>
        <location evidence="1">Cell membrane</location>
        <topology evidence="1">Multi-pass membrane protein</topology>
    </subcellularLocation>
</comment>
<reference evidence="8" key="1">
    <citation type="journal article" date="2021" name="PeerJ">
        <title>Extensive microbial diversity within the chicken gut microbiome revealed by metagenomics and culture.</title>
        <authorList>
            <person name="Gilroy R."/>
            <person name="Ravi A."/>
            <person name="Getino M."/>
            <person name="Pursley I."/>
            <person name="Horton D.L."/>
            <person name="Alikhan N.F."/>
            <person name="Baker D."/>
            <person name="Gharbi K."/>
            <person name="Hall N."/>
            <person name="Watson M."/>
            <person name="Adriaenssens E.M."/>
            <person name="Foster-Nyarko E."/>
            <person name="Jarju S."/>
            <person name="Secka A."/>
            <person name="Antonio M."/>
            <person name="Oren A."/>
            <person name="Chaudhuri R.R."/>
            <person name="La Ragione R."/>
            <person name="Hildebrand F."/>
            <person name="Pallen M.J."/>
        </authorList>
    </citation>
    <scope>NUCLEOTIDE SEQUENCE</scope>
    <source>
        <strain evidence="8">ChiBcec1-1630</strain>
    </source>
</reference>
<keyword evidence="5 6" id="KW-0472">Membrane</keyword>
<evidence type="ECO:0000259" key="7">
    <source>
        <dbReference type="PROSITE" id="PS50850"/>
    </source>
</evidence>
<dbReference type="PROSITE" id="PS50850">
    <property type="entry name" value="MFS"/>
    <property type="match status" value="1"/>
</dbReference>
<dbReference type="Gene3D" id="1.20.1250.20">
    <property type="entry name" value="MFS general substrate transporter like domains"/>
    <property type="match status" value="1"/>
</dbReference>
<dbReference type="InterPro" id="IPR036259">
    <property type="entry name" value="MFS_trans_sf"/>
</dbReference>
<feature type="transmembrane region" description="Helical" evidence="6">
    <location>
        <begin position="106"/>
        <end position="125"/>
    </location>
</feature>
<evidence type="ECO:0000313" key="8">
    <source>
        <dbReference type="EMBL" id="HJC86415.1"/>
    </source>
</evidence>
<evidence type="ECO:0000256" key="3">
    <source>
        <dbReference type="ARBA" id="ARBA00022692"/>
    </source>
</evidence>
<name>A0A9D2TRF6_9FIRM</name>
<dbReference type="EMBL" id="DWVS01000006">
    <property type="protein sequence ID" value="HJC86415.1"/>
    <property type="molecule type" value="Genomic_DNA"/>
</dbReference>
<feature type="transmembrane region" description="Helical" evidence="6">
    <location>
        <begin position="357"/>
        <end position="379"/>
    </location>
</feature>
<feature type="transmembrane region" description="Helical" evidence="6">
    <location>
        <begin position="146"/>
        <end position="166"/>
    </location>
</feature>
<feature type="transmembrane region" description="Helical" evidence="6">
    <location>
        <begin position="235"/>
        <end position="255"/>
    </location>
</feature>
<sequence length="422" mass="46109">MKFQLTKLEKSWILYDIGNSAFILMVSTIIPIYFNYLAENAGISSVDYLASWGYAASAATLFVAISGPVLGTLADHKGYKRKLFLAALLVGVICCVLLGFVTNWLFFLVLFVITRVGYSVSLIFYDSMLPDISTPERLDRVSSYGYGLGYIGSCIPFAACLILVLGADAFGLTLSSSMMISFLIVAVWWFAVSVPLLKRYRQKHYSTDSGKSAIAGSFQRLASTFRSIKKEKKTFLFLLSFFFYIDGVYAIIDMATAYGTALGLDTTGLLIALLVTQIVAFPFSILFGRLSGKHRPEKLIVICIAAYLGITVFALFMSTQLHFWILAVCVGMFQGGIQALSRSYFAKIIPAEKSGEYYGIMDICGKGASFLGTTLIGIVSQLTGSVNKGIGVLIVTFTIGLILFIKASSMKEDSSTEKTFSV</sequence>
<feature type="transmembrane region" description="Helical" evidence="6">
    <location>
        <begin position="54"/>
        <end position="71"/>
    </location>
</feature>
<feature type="transmembrane region" description="Helical" evidence="6">
    <location>
        <begin position="323"/>
        <end position="345"/>
    </location>
</feature>
<evidence type="ECO:0000256" key="1">
    <source>
        <dbReference type="ARBA" id="ARBA00004651"/>
    </source>
</evidence>
<feature type="transmembrane region" description="Helical" evidence="6">
    <location>
        <begin position="83"/>
        <end position="100"/>
    </location>
</feature>
<evidence type="ECO:0000256" key="6">
    <source>
        <dbReference type="SAM" id="Phobius"/>
    </source>
</evidence>
<organism evidence="8 9">
    <name type="scientific">Candidatus Eisenbergiella intestinigallinarum</name>
    <dbReference type="NCBI Taxonomy" id="2838549"/>
    <lineage>
        <taxon>Bacteria</taxon>
        <taxon>Bacillati</taxon>
        <taxon>Bacillota</taxon>
        <taxon>Clostridia</taxon>
        <taxon>Lachnospirales</taxon>
        <taxon>Lachnospiraceae</taxon>
        <taxon>Eisenbergiella</taxon>
    </lineage>
</organism>
<dbReference type="InterPro" id="IPR020846">
    <property type="entry name" value="MFS_dom"/>
</dbReference>
<keyword evidence="2" id="KW-0813">Transport</keyword>
<feature type="transmembrane region" description="Helical" evidence="6">
    <location>
        <begin position="299"/>
        <end position="317"/>
    </location>
</feature>
<dbReference type="SUPFAM" id="SSF103473">
    <property type="entry name" value="MFS general substrate transporter"/>
    <property type="match status" value="1"/>
</dbReference>
<dbReference type="PANTHER" id="PTHR23519:SF1">
    <property type="entry name" value="AUTOPHAGY-RELATED PROTEIN 22"/>
    <property type="match status" value="1"/>
</dbReference>
<feature type="domain" description="Major facilitator superfamily (MFS) profile" evidence="7">
    <location>
        <begin position="11"/>
        <end position="415"/>
    </location>
</feature>
<dbReference type="InterPro" id="IPR024671">
    <property type="entry name" value="Atg22-like"/>
</dbReference>
<evidence type="ECO:0000313" key="9">
    <source>
        <dbReference type="Proteomes" id="UP000823922"/>
    </source>
</evidence>
<dbReference type="GO" id="GO:0005886">
    <property type="term" value="C:plasma membrane"/>
    <property type="evidence" value="ECO:0007669"/>
    <property type="project" value="UniProtKB-SubCell"/>
</dbReference>
<dbReference type="PANTHER" id="PTHR23519">
    <property type="entry name" value="AUTOPHAGY-RELATED PROTEIN 22"/>
    <property type="match status" value="1"/>
</dbReference>
<evidence type="ECO:0000256" key="4">
    <source>
        <dbReference type="ARBA" id="ARBA00022989"/>
    </source>
</evidence>
<protein>
    <submittedName>
        <fullName evidence="8">MFS transporter</fullName>
    </submittedName>
</protein>